<evidence type="ECO:0008006" key="4">
    <source>
        <dbReference type="Google" id="ProtNLM"/>
    </source>
</evidence>
<gene>
    <name evidence="2" type="ORF">UXQ13_06470</name>
</gene>
<reference evidence="2 3" key="1">
    <citation type="submission" date="2024-03" db="EMBL/GenBank/DDBJ databases">
        <title>Draft genome sequence of Klenkia terrae.</title>
        <authorList>
            <person name="Duangmal K."/>
            <person name="Chantavorakit T."/>
        </authorList>
    </citation>
    <scope>NUCLEOTIDE SEQUENCE [LARGE SCALE GENOMIC DNA]</scope>
    <source>
        <strain evidence="2 3">JCM 17786</strain>
    </source>
</reference>
<accession>A0ABU8E380</accession>
<evidence type="ECO:0000256" key="1">
    <source>
        <dbReference type="SAM" id="MobiDB-lite"/>
    </source>
</evidence>
<dbReference type="Proteomes" id="UP001373496">
    <property type="component" value="Unassembled WGS sequence"/>
</dbReference>
<sequence length="189" mass="18816">MPSPQRRPAVRTLVLLVLAAAVLAAAAVLVLNRTPDEEAAASTSSAASSTATPYASYSIGAEPTQVATDAPAPGVDPSPTATDPATDPAPTAGLDVVLTYAQYQSDTGTVQANGFVSGVIEDGGTCTLTLRRDGAEVDVRTLGSADATTTSCGLLETGTDLTPGTWDAQLTYSSATGDGSSATGEVVVP</sequence>
<dbReference type="RefSeq" id="WP_336391971.1">
    <property type="nucleotide sequence ID" value="NZ_JBAPLV010000005.1"/>
</dbReference>
<comment type="caution">
    <text evidence="2">The sequence shown here is derived from an EMBL/GenBank/DDBJ whole genome shotgun (WGS) entry which is preliminary data.</text>
</comment>
<name>A0ABU8E380_9ACTN</name>
<feature type="compositionally biased region" description="Low complexity" evidence="1">
    <location>
        <begin position="79"/>
        <end position="90"/>
    </location>
</feature>
<proteinExistence type="predicted"/>
<protein>
    <recommendedName>
        <fullName evidence="4">Secreted protein</fullName>
    </recommendedName>
</protein>
<organism evidence="2 3">
    <name type="scientific">Klenkia terrae</name>
    <dbReference type="NCBI Taxonomy" id="1052259"/>
    <lineage>
        <taxon>Bacteria</taxon>
        <taxon>Bacillati</taxon>
        <taxon>Actinomycetota</taxon>
        <taxon>Actinomycetes</taxon>
        <taxon>Geodermatophilales</taxon>
        <taxon>Geodermatophilaceae</taxon>
        <taxon>Klenkia</taxon>
    </lineage>
</organism>
<dbReference type="EMBL" id="JBAPLV010000005">
    <property type="protein sequence ID" value="MEI4278106.1"/>
    <property type="molecule type" value="Genomic_DNA"/>
</dbReference>
<keyword evidence="3" id="KW-1185">Reference proteome</keyword>
<feature type="region of interest" description="Disordered" evidence="1">
    <location>
        <begin position="66"/>
        <end position="90"/>
    </location>
</feature>
<evidence type="ECO:0000313" key="3">
    <source>
        <dbReference type="Proteomes" id="UP001373496"/>
    </source>
</evidence>
<evidence type="ECO:0000313" key="2">
    <source>
        <dbReference type="EMBL" id="MEI4278106.1"/>
    </source>
</evidence>